<accession>A0A811T5G7</accession>
<gene>
    <name evidence="2" type="ORF">DIAAKJNI_00022</name>
</gene>
<dbReference type="Pfam" id="PF04014">
    <property type="entry name" value="MazE_antitoxin"/>
    <property type="match status" value="1"/>
</dbReference>
<dbReference type="Pfam" id="PF01895">
    <property type="entry name" value="PhoU"/>
    <property type="match status" value="1"/>
</dbReference>
<comment type="caution">
    <text evidence="2">The sequence shown here is derived from an EMBL/GenBank/DDBJ whole genome shotgun (WGS) entry which is preliminary data.</text>
</comment>
<dbReference type="Proteomes" id="UP000639006">
    <property type="component" value="Unassembled WGS sequence"/>
</dbReference>
<dbReference type="InterPro" id="IPR028366">
    <property type="entry name" value="PhoU"/>
</dbReference>
<dbReference type="InterPro" id="IPR038078">
    <property type="entry name" value="PhoU-like_sf"/>
</dbReference>
<dbReference type="GO" id="GO:0045936">
    <property type="term" value="P:negative regulation of phosphate metabolic process"/>
    <property type="evidence" value="ECO:0007669"/>
    <property type="project" value="InterPro"/>
</dbReference>
<evidence type="ECO:0000259" key="1">
    <source>
        <dbReference type="SMART" id="SM00966"/>
    </source>
</evidence>
<dbReference type="GO" id="GO:0030643">
    <property type="term" value="P:intracellular phosphate ion homeostasis"/>
    <property type="evidence" value="ECO:0007669"/>
    <property type="project" value="InterPro"/>
</dbReference>
<dbReference type="SMART" id="SM00966">
    <property type="entry name" value="SpoVT_AbrB"/>
    <property type="match status" value="1"/>
</dbReference>
<dbReference type="Gene3D" id="1.20.58.220">
    <property type="entry name" value="Phosphate transport system protein phou homolog 2, domain 2"/>
    <property type="match status" value="1"/>
</dbReference>
<proteinExistence type="predicted"/>
<dbReference type="AlphaFoldDB" id="A0A811T5G7"/>
<evidence type="ECO:0000313" key="2">
    <source>
        <dbReference type="EMBL" id="CAD6490813.1"/>
    </source>
</evidence>
<evidence type="ECO:0000313" key="3">
    <source>
        <dbReference type="Proteomes" id="UP000639006"/>
    </source>
</evidence>
<organism evidence="2 3">
    <name type="scientific">Candidatus Argoarchaeum ethanivorans</name>
    <dbReference type="NCBI Taxonomy" id="2608793"/>
    <lineage>
        <taxon>Archaea</taxon>
        <taxon>Methanobacteriati</taxon>
        <taxon>Methanobacteriota</taxon>
        <taxon>Stenosarchaea group</taxon>
        <taxon>Methanomicrobia</taxon>
        <taxon>Methanosarcinales</taxon>
        <taxon>Methanosarcinales incertae sedis</taxon>
        <taxon>GOM Arc I cluster</taxon>
        <taxon>Candidatus Argoarchaeum</taxon>
    </lineage>
</organism>
<sequence>MEIRKVQVTGGSSYIITLPKEWTKSLNIKKNDQLGLITQPNGTLLVTTEITGRQVQITKEFDVDNTTEPTCIYRCLIGAYIAGYTIIKIKSAKKMPLFVRTNVREFTEMTIGQEVVEETDASITIKDLLNPVEMPFNNTIQRMYIIVKNMHEDAISALETNNKILAEDVISRDNDVDRLHWLIARQYNMILRNANLAENMGVTLGMATNYLLISRIVERIGDHAVIIAKNVLNLIDKDIDKKIIDTVASTGNSALQIFKKSMESFLKEDIKASNENIESVKKLAPLYEEINTLALPQKGIMAISVGYIIESIRRTGEYAGDLSEVVINYLIGGKN</sequence>
<dbReference type="InterPro" id="IPR007159">
    <property type="entry name" value="SpoVT-AbrB_dom"/>
</dbReference>
<dbReference type="PANTHER" id="PTHR42930:SF2">
    <property type="entry name" value="PHOU DOMAIN-CONTAINING PROTEIN"/>
    <property type="match status" value="1"/>
</dbReference>
<dbReference type="SUPFAM" id="SSF109755">
    <property type="entry name" value="PhoU-like"/>
    <property type="match status" value="1"/>
</dbReference>
<dbReference type="PANTHER" id="PTHR42930">
    <property type="entry name" value="PHOSPHATE-SPECIFIC TRANSPORT SYSTEM ACCESSORY PROTEIN PHOU"/>
    <property type="match status" value="1"/>
</dbReference>
<dbReference type="EMBL" id="CAJHIQ010000001">
    <property type="protein sequence ID" value="CAD6490813.1"/>
    <property type="molecule type" value="Genomic_DNA"/>
</dbReference>
<reference evidence="2" key="1">
    <citation type="submission" date="2020-10" db="EMBL/GenBank/DDBJ databases">
        <authorList>
            <person name="Hahn C.J."/>
            <person name="Laso-Perez R."/>
            <person name="Vulcano F."/>
            <person name="Vaziourakis K.-M."/>
            <person name="Stokke R."/>
            <person name="Steen I.H."/>
            <person name="Teske A."/>
            <person name="Boetius A."/>
            <person name="Liebeke M."/>
            <person name="Amann R."/>
            <person name="Knittel K."/>
        </authorList>
    </citation>
    <scope>NUCLEOTIDE SEQUENCE</scope>
    <source>
        <strain evidence="2">Gfbio:e3339647-f889-4370-9287-4fb5cb688e4c:AG392M11_GoMArc1</strain>
    </source>
</reference>
<name>A0A811T5G7_9EURY</name>
<feature type="domain" description="SpoVT-AbrB" evidence="1">
    <location>
        <begin position="8"/>
        <end position="54"/>
    </location>
</feature>
<protein>
    <submittedName>
        <fullName evidence="2">PhoU domain protein</fullName>
    </submittedName>
</protein>
<dbReference type="GO" id="GO:0003677">
    <property type="term" value="F:DNA binding"/>
    <property type="evidence" value="ECO:0007669"/>
    <property type="project" value="InterPro"/>
</dbReference>
<dbReference type="InterPro" id="IPR026022">
    <property type="entry name" value="PhoU_dom"/>
</dbReference>